<dbReference type="Proteomes" id="UP001479436">
    <property type="component" value="Unassembled WGS sequence"/>
</dbReference>
<dbReference type="EMBL" id="JASJQH010000862">
    <property type="protein sequence ID" value="KAK9762696.1"/>
    <property type="molecule type" value="Genomic_DNA"/>
</dbReference>
<comment type="similarity">
    <text evidence="4">Belongs to the methyltransferase superfamily. METTL23 family.</text>
</comment>
<evidence type="ECO:0000313" key="5">
    <source>
        <dbReference type="EMBL" id="KAK9762696.1"/>
    </source>
</evidence>
<reference evidence="5 6" key="1">
    <citation type="submission" date="2023-04" db="EMBL/GenBank/DDBJ databases">
        <title>Genome of Basidiobolus ranarum AG-B5.</title>
        <authorList>
            <person name="Stajich J.E."/>
            <person name="Carter-House D."/>
            <person name="Gryganskyi A."/>
        </authorList>
    </citation>
    <scope>NUCLEOTIDE SEQUENCE [LARGE SCALE GENOMIC DNA]</scope>
    <source>
        <strain evidence="5 6">AG-B5</strain>
    </source>
</reference>
<keyword evidence="1" id="KW-0489">Methyltransferase</keyword>
<dbReference type="SUPFAM" id="SSF53335">
    <property type="entry name" value="S-adenosyl-L-methionine-dependent methyltransferases"/>
    <property type="match status" value="1"/>
</dbReference>
<sequence length="372" mass="42913">METTHNEDVSLLLRLNRCDPMDEVEVTSLLDVIDEHFGEKNAAIEIWDRSQCLPVEEESSESSINTEYVKSMCNEWVVHTMKRRAKGMFEEDMLMERLSSMIANRCGRAATGPVSQLWIFECQRKGIENIKLEIREPTFAEADLGCRTWSASIVMGKLLCGHTKGYERKVEVGEPGYELDLSGKRILELGCGTGLAGLMCAKLGASHVTMTDYHPSVLDNVQINIDLSGYSEICQVRKLDWWEYFKHSSKNIDNINRNIPIDLNSDEELYRDHFENIIATDAIYDTWQARAIPIVLELFLSRTASSRVYFVLPLRNRYLAEIELFEQEMLEAKFKLIHMEIIDWRDQPDAMNQTSGQNHPVLHKFYIYAREI</sequence>
<keyword evidence="3" id="KW-0949">S-adenosyl-L-methionine</keyword>
<proteinExistence type="inferred from homology"/>
<dbReference type="InterPro" id="IPR029063">
    <property type="entry name" value="SAM-dependent_MTases_sf"/>
</dbReference>
<protein>
    <submittedName>
        <fullName evidence="5">Uncharacterized protein</fullName>
    </submittedName>
</protein>
<dbReference type="PANTHER" id="PTHR14614">
    <property type="entry name" value="HEPATOCELLULAR CARCINOMA-ASSOCIATED ANTIGEN"/>
    <property type="match status" value="1"/>
</dbReference>
<dbReference type="InterPro" id="IPR019410">
    <property type="entry name" value="Methyltransf_16"/>
</dbReference>
<evidence type="ECO:0000256" key="1">
    <source>
        <dbReference type="ARBA" id="ARBA00022603"/>
    </source>
</evidence>
<gene>
    <name evidence="5" type="ORF">K7432_011315</name>
</gene>
<organism evidence="5 6">
    <name type="scientific">Basidiobolus ranarum</name>
    <dbReference type="NCBI Taxonomy" id="34480"/>
    <lineage>
        <taxon>Eukaryota</taxon>
        <taxon>Fungi</taxon>
        <taxon>Fungi incertae sedis</taxon>
        <taxon>Zoopagomycota</taxon>
        <taxon>Entomophthoromycotina</taxon>
        <taxon>Basidiobolomycetes</taxon>
        <taxon>Basidiobolales</taxon>
        <taxon>Basidiobolaceae</taxon>
        <taxon>Basidiobolus</taxon>
    </lineage>
</organism>
<dbReference type="PANTHER" id="PTHR14614:SF164">
    <property type="entry name" value="HISTONE-ARGININE METHYLTRANSFERASE METTL23"/>
    <property type="match status" value="1"/>
</dbReference>
<comment type="caution">
    <text evidence="5">The sequence shown here is derived from an EMBL/GenBank/DDBJ whole genome shotgun (WGS) entry which is preliminary data.</text>
</comment>
<accession>A0ABR2WMH1</accession>
<dbReference type="CDD" id="cd02440">
    <property type="entry name" value="AdoMet_MTases"/>
    <property type="match status" value="1"/>
</dbReference>
<evidence type="ECO:0000256" key="2">
    <source>
        <dbReference type="ARBA" id="ARBA00022679"/>
    </source>
</evidence>
<name>A0ABR2WMH1_9FUNG</name>
<keyword evidence="6" id="KW-1185">Reference proteome</keyword>
<evidence type="ECO:0000256" key="3">
    <source>
        <dbReference type="ARBA" id="ARBA00022691"/>
    </source>
</evidence>
<dbReference type="Gene3D" id="3.40.50.150">
    <property type="entry name" value="Vaccinia Virus protein VP39"/>
    <property type="match status" value="1"/>
</dbReference>
<evidence type="ECO:0000313" key="6">
    <source>
        <dbReference type="Proteomes" id="UP001479436"/>
    </source>
</evidence>
<dbReference type="Pfam" id="PF10294">
    <property type="entry name" value="Methyltransf_16"/>
    <property type="match status" value="1"/>
</dbReference>
<keyword evidence="2" id="KW-0808">Transferase</keyword>
<evidence type="ECO:0000256" key="4">
    <source>
        <dbReference type="ARBA" id="ARBA00043988"/>
    </source>
</evidence>